<name>A0A8S0FDU3_ECOLX</name>
<organism evidence="1 2">
    <name type="scientific">Escherichia coli</name>
    <dbReference type="NCBI Taxonomy" id="562"/>
    <lineage>
        <taxon>Bacteria</taxon>
        <taxon>Pseudomonadati</taxon>
        <taxon>Pseudomonadota</taxon>
        <taxon>Gammaproteobacteria</taxon>
        <taxon>Enterobacterales</taxon>
        <taxon>Enterobacteriaceae</taxon>
        <taxon>Escherichia</taxon>
    </lineage>
</organism>
<dbReference type="Pfam" id="PF16154">
    <property type="entry name" value="DUF4862"/>
    <property type="match status" value="1"/>
</dbReference>
<evidence type="ECO:0000313" key="2">
    <source>
        <dbReference type="Proteomes" id="UP000467488"/>
    </source>
</evidence>
<proteinExistence type="predicted"/>
<sequence>MGLEQPCLENFHPLGDQWLLRHTPESWKFVVTAVMETMRRRSENSGFGLASSDEEQRQACVAYYRHLFNKINALQANKVLALALQAAPLATNPNVMQATDAFARSLKEIASWDWPCKLVLEHCDAMIAGIFFPPKRLFAFRKCAGSYYRL</sequence>
<dbReference type="InterPro" id="IPR032344">
    <property type="entry name" value="DUF4862"/>
</dbReference>
<gene>
    <name evidence="1" type="ORF">EIMP300_12450</name>
</gene>
<accession>A0A8S0FDU3</accession>
<protein>
    <submittedName>
        <fullName evidence="1">Uncharacterized protein</fullName>
    </submittedName>
</protein>
<reference evidence="1 2" key="1">
    <citation type="submission" date="2020-01" db="EMBL/GenBank/DDBJ databases">
        <title>Dynamics of blaIMP-6 dissemination in carbapenem resistant Enterobacteriacea isolated from regional surveillance in Osaka, Japan.</title>
        <authorList>
            <person name="Abe R."/>
            <person name="Akeda Y."/>
            <person name="Sugawara Y."/>
            <person name="Yamamoto N."/>
            <person name="Tomono K."/>
            <person name="Takeuchi D."/>
            <person name="Kawahara R."/>
            <person name="Hamada S."/>
        </authorList>
    </citation>
    <scope>NUCLEOTIDE SEQUENCE [LARGE SCALE GENOMIC DNA]</scope>
    <source>
        <strain evidence="1 2">E300</strain>
    </source>
</reference>
<dbReference type="Proteomes" id="UP000467488">
    <property type="component" value="Chromosome"/>
</dbReference>
<evidence type="ECO:0000313" key="1">
    <source>
        <dbReference type="EMBL" id="BBU79845.1"/>
    </source>
</evidence>
<dbReference type="AlphaFoldDB" id="A0A8S0FDU3"/>
<dbReference type="EMBL" id="AP022360">
    <property type="protein sequence ID" value="BBU79845.1"/>
    <property type="molecule type" value="Genomic_DNA"/>
</dbReference>